<dbReference type="InterPro" id="IPR023170">
    <property type="entry name" value="HhH_base_excis_C"/>
</dbReference>
<name>A0AAX1UGH0_CERSP</name>
<keyword evidence="2" id="KW-0378">Hydrolase</keyword>
<evidence type="ECO:0000313" key="5">
    <source>
        <dbReference type="EMBL" id="RHZ91844.1"/>
    </source>
</evidence>
<dbReference type="Gene3D" id="1.10.340.30">
    <property type="entry name" value="Hypothetical protein, domain 2"/>
    <property type="match status" value="1"/>
</dbReference>
<evidence type="ECO:0000256" key="3">
    <source>
        <dbReference type="ARBA" id="ARBA00023204"/>
    </source>
</evidence>
<reference evidence="5 6" key="1">
    <citation type="submission" date="2018-08" db="EMBL/GenBank/DDBJ databases">
        <title>Draft genome sequence of Rhodobacter sphaeroides FY.</title>
        <authorList>
            <person name="Rayyan A."/>
            <person name="Meyer T.E."/>
            <person name="Kyndt J.A."/>
        </authorList>
    </citation>
    <scope>NUCLEOTIDE SEQUENCE [LARGE SCALE GENOMIC DNA]</scope>
    <source>
        <strain evidence="5 6">FY</strain>
    </source>
</reference>
<dbReference type="EMBL" id="QWGP01000029">
    <property type="protein sequence ID" value="RHZ91844.1"/>
    <property type="molecule type" value="Genomic_DNA"/>
</dbReference>
<keyword evidence="4" id="KW-0326">Glycosidase</keyword>
<sequence length="235" mass="25912">MRTSFADRDPDAEVVPGVLWGRPEWIPCPAFWAALASEVTEASHGFVNLSATLHEEVGFCLLGGYGVTAEMNLALFEVLRNAGVFEQDARVPAARIEVMLRTPTNVAGKMRRHRFPAQKAFRLEGALSRLDSARPPLGDPLALRSVLLDIPGIGPKTASWIVRNLTGSDEVAILDIHVVRAGKVMGLFGDDVRLPRDYFTMEKRFLDFCKAIQVKASLLDAIIWGEMRKMSHSGI</sequence>
<keyword evidence="3" id="KW-0234">DNA repair</keyword>
<dbReference type="InterPro" id="IPR012092">
    <property type="entry name" value="DNA_glyclase/AP_lyase_Ogg"/>
</dbReference>
<dbReference type="GO" id="GO:0006281">
    <property type="term" value="P:DNA repair"/>
    <property type="evidence" value="ECO:0007669"/>
    <property type="project" value="UniProtKB-KW"/>
</dbReference>
<organism evidence="5 6">
    <name type="scientific">Cereibacter sphaeroides</name>
    <name type="common">Rhodobacter sphaeroides</name>
    <dbReference type="NCBI Taxonomy" id="1063"/>
    <lineage>
        <taxon>Bacteria</taxon>
        <taxon>Pseudomonadati</taxon>
        <taxon>Pseudomonadota</taxon>
        <taxon>Alphaproteobacteria</taxon>
        <taxon>Rhodobacterales</taxon>
        <taxon>Paracoccaceae</taxon>
        <taxon>Cereibacter</taxon>
    </lineage>
</organism>
<dbReference type="GO" id="GO:0003906">
    <property type="term" value="F:DNA-(apurinic or apyrimidinic site) endonuclease activity"/>
    <property type="evidence" value="ECO:0007669"/>
    <property type="project" value="InterPro"/>
</dbReference>
<dbReference type="AlphaFoldDB" id="A0AAX1UGH0"/>
<accession>A0AAX1UGH0</accession>
<dbReference type="GO" id="GO:0016799">
    <property type="term" value="F:hydrolase activity, hydrolyzing N-glycosyl compounds"/>
    <property type="evidence" value="ECO:0007669"/>
    <property type="project" value="InterPro"/>
</dbReference>
<dbReference type="SUPFAM" id="SSF48150">
    <property type="entry name" value="DNA-glycosylase"/>
    <property type="match status" value="1"/>
</dbReference>
<evidence type="ECO:0000256" key="2">
    <source>
        <dbReference type="ARBA" id="ARBA00022801"/>
    </source>
</evidence>
<dbReference type="RefSeq" id="WP_119001117.1">
    <property type="nucleotide sequence ID" value="NZ_QWGP01000029.1"/>
</dbReference>
<gene>
    <name evidence="5" type="ORF">D1114_19210</name>
</gene>
<comment type="caution">
    <text evidence="5">The sequence shown here is derived from an EMBL/GenBank/DDBJ whole genome shotgun (WGS) entry which is preliminary data.</text>
</comment>
<protein>
    <recommendedName>
        <fullName evidence="7">HhH-GPD domain-containing protein</fullName>
    </recommendedName>
</protein>
<evidence type="ECO:0000313" key="6">
    <source>
        <dbReference type="Proteomes" id="UP000266305"/>
    </source>
</evidence>
<dbReference type="Gene3D" id="1.10.1670.10">
    <property type="entry name" value="Helix-hairpin-Helix base-excision DNA repair enzymes (C-terminal)"/>
    <property type="match status" value="1"/>
</dbReference>
<evidence type="ECO:0000256" key="4">
    <source>
        <dbReference type="ARBA" id="ARBA00023295"/>
    </source>
</evidence>
<proteinExistence type="predicted"/>
<dbReference type="Proteomes" id="UP000266305">
    <property type="component" value="Unassembled WGS sequence"/>
</dbReference>
<evidence type="ECO:0008006" key="7">
    <source>
        <dbReference type="Google" id="ProtNLM"/>
    </source>
</evidence>
<evidence type="ECO:0000256" key="1">
    <source>
        <dbReference type="ARBA" id="ARBA00022763"/>
    </source>
</evidence>
<dbReference type="InterPro" id="IPR011257">
    <property type="entry name" value="DNA_glycosylase"/>
</dbReference>
<dbReference type="Pfam" id="PF22175">
    <property type="entry name" value="Ogg-HhH"/>
    <property type="match status" value="1"/>
</dbReference>
<keyword evidence="1" id="KW-0227">DNA damage</keyword>